<dbReference type="GO" id="GO:0015031">
    <property type="term" value="P:protein transport"/>
    <property type="evidence" value="ECO:0007669"/>
    <property type="project" value="TreeGrafter"/>
</dbReference>
<dbReference type="PANTHER" id="PTHR11188">
    <property type="entry name" value="ARRESTIN DOMAIN CONTAINING PROTEIN"/>
    <property type="match status" value="1"/>
</dbReference>
<dbReference type="OrthoDB" id="7789592at2759"/>
<protein>
    <recommendedName>
        <fullName evidence="3">Arrestin C-terminal-like domain-containing protein</fullName>
    </recommendedName>
</protein>
<comment type="similarity">
    <text evidence="1">Belongs to the arrestin family.</text>
</comment>
<dbReference type="InterPro" id="IPR050357">
    <property type="entry name" value="Arrestin_domain-protein"/>
</dbReference>
<gene>
    <name evidence="4" type="ORF">PVAND_015581</name>
</gene>
<comment type="caution">
    <text evidence="4">The sequence shown here is derived from an EMBL/GenBank/DDBJ whole genome shotgun (WGS) entry which is preliminary data.</text>
</comment>
<dbReference type="Pfam" id="PF02752">
    <property type="entry name" value="Arrestin_C"/>
    <property type="match status" value="1"/>
</dbReference>
<organism evidence="4 5">
    <name type="scientific">Polypedilum vanderplanki</name>
    <name type="common">Sleeping chironomid midge</name>
    <dbReference type="NCBI Taxonomy" id="319348"/>
    <lineage>
        <taxon>Eukaryota</taxon>
        <taxon>Metazoa</taxon>
        <taxon>Ecdysozoa</taxon>
        <taxon>Arthropoda</taxon>
        <taxon>Hexapoda</taxon>
        <taxon>Insecta</taxon>
        <taxon>Pterygota</taxon>
        <taxon>Neoptera</taxon>
        <taxon>Endopterygota</taxon>
        <taxon>Diptera</taxon>
        <taxon>Nematocera</taxon>
        <taxon>Chironomoidea</taxon>
        <taxon>Chironomidae</taxon>
        <taxon>Chironominae</taxon>
        <taxon>Polypedilum</taxon>
        <taxon>Polypedilum</taxon>
    </lineage>
</organism>
<evidence type="ECO:0000313" key="4">
    <source>
        <dbReference type="EMBL" id="KAG5667605.1"/>
    </source>
</evidence>
<dbReference type="Pfam" id="PF00339">
    <property type="entry name" value="Arrestin_N"/>
    <property type="match status" value="1"/>
</dbReference>
<dbReference type="InterPro" id="IPR014752">
    <property type="entry name" value="Arrestin-like_C"/>
</dbReference>
<dbReference type="EMBL" id="JADBJN010000004">
    <property type="protein sequence ID" value="KAG5667605.1"/>
    <property type="molecule type" value="Genomic_DNA"/>
</dbReference>
<sequence>MSDLKIELEANNNNLLVYNPGHELKGFVEFSLNEITKFRGCYIVINGIVKTNWTNPNDSSTYYQGEEILLNTKIYLFGSDDDEILEIPDGLHRYDFNSQLPESLPSTIDLIYGNISYYVEAFLEIPYEYPKETKKCFTIKRVDDLNQIQELRLAQKIEERRNFHCFCCKLGVLQITVTIPHGGFAKGQAIPINIYYRNHSSVWVNNTIIKLRRVMTFKCQIPWERTKIDEVTLIEIVRRGVTNHENINLDYNIAVPRNSVNSNARYCKIIQIEYFVRIEGIVDQFHTNIIVDIPIEIGSIGISGDETLGQMQGREIGDIDLPPTFDHALNMAAI</sequence>
<dbReference type="InterPro" id="IPR011021">
    <property type="entry name" value="Arrestin-like_N"/>
</dbReference>
<dbReference type="GO" id="GO:0005737">
    <property type="term" value="C:cytoplasm"/>
    <property type="evidence" value="ECO:0007669"/>
    <property type="project" value="TreeGrafter"/>
</dbReference>
<evidence type="ECO:0000256" key="2">
    <source>
        <dbReference type="ARBA" id="ARBA00022606"/>
    </source>
</evidence>
<accession>A0A9J6BD03</accession>
<dbReference type="SMART" id="SM01017">
    <property type="entry name" value="Arrestin_C"/>
    <property type="match status" value="1"/>
</dbReference>
<dbReference type="InterPro" id="IPR011022">
    <property type="entry name" value="Arrestin_C-like"/>
</dbReference>
<reference evidence="4" key="1">
    <citation type="submission" date="2021-03" db="EMBL/GenBank/DDBJ databases">
        <title>Chromosome level genome of the anhydrobiotic midge Polypedilum vanderplanki.</title>
        <authorList>
            <person name="Yoshida Y."/>
            <person name="Kikawada T."/>
            <person name="Gusev O."/>
        </authorList>
    </citation>
    <scope>NUCLEOTIDE SEQUENCE</scope>
    <source>
        <strain evidence="4">NIAS01</strain>
        <tissue evidence="4">Whole body or cell culture</tissue>
    </source>
</reference>
<evidence type="ECO:0000313" key="5">
    <source>
        <dbReference type="Proteomes" id="UP001107558"/>
    </source>
</evidence>
<dbReference type="AlphaFoldDB" id="A0A9J6BD03"/>
<dbReference type="SUPFAM" id="SSF81296">
    <property type="entry name" value="E set domains"/>
    <property type="match status" value="2"/>
</dbReference>
<dbReference type="Proteomes" id="UP001107558">
    <property type="component" value="Chromosome 4"/>
</dbReference>
<dbReference type="Gene3D" id="2.60.40.640">
    <property type="match status" value="2"/>
</dbReference>
<keyword evidence="5" id="KW-1185">Reference proteome</keyword>
<dbReference type="PANTHER" id="PTHR11188:SF176">
    <property type="entry name" value="ARRESTIN DOMAIN-CONTAINING PROTEIN 1"/>
    <property type="match status" value="1"/>
</dbReference>
<keyword evidence="2" id="KW-0716">Sensory transduction</keyword>
<evidence type="ECO:0000256" key="1">
    <source>
        <dbReference type="ARBA" id="ARBA00005298"/>
    </source>
</evidence>
<proteinExistence type="inferred from homology"/>
<feature type="domain" description="Arrestin C-terminal-like" evidence="3">
    <location>
        <begin position="169"/>
        <end position="302"/>
    </location>
</feature>
<evidence type="ECO:0000259" key="3">
    <source>
        <dbReference type="SMART" id="SM01017"/>
    </source>
</evidence>
<name>A0A9J6BD03_POLVA</name>
<dbReference type="InterPro" id="IPR014756">
    <property type="entry name" value="Ig_E-set"/>
</dbReference>